<dbReference type="GO" id="GO:0016301">
    <property type="term" value="F:kinase activity"/>
    <property type="evidence" value="ECO:0007669"/>
    <property type="project" value="UniProtKB-KW"/>
</dbReference>
<dbReference type="SUPFAM" id="SSF52540">
    <property type="entry name" value="P-loop containing nucleoside triphosphate hydrolases"/>
    <property type="match status" value="1"/>
</dbReference>
<reference evidence="3" key="1">
    <citation type="submission" date="2022-07" db="EMBL/GenBank/DDBJ databases">
        <title>Phylogenomic reconstructions and comparative analyses of Kickxellomycotina fungi.</title>
        <authorList>
            <person name="Reynolds N.K."/>
            <person name="Stajich J.E."/>
            <person name="Barry K."/>
            <person name="Grigoriev I.V."/>
            <person name="Crous P."/>
            <person name="Smith M.E."/>
        </authorList>
    </citation>
    <scope>NUCLEOTIDE SEQUENCE</scope>
    <source>
        <strain evidence="3">RSA 476</strain>
    </source>
</reference>
<dbReference type="Proteomes" id="UP001140074">
    <property type="component" value="Unassembled WGS sequence"/>
</dbReference>
<comment type="caution">
    <text evidence="3">The sequence shown here is derived from an EMBL/GenBank/DDBJ whole genome shotgun (WGS) entry which is preliminary data.</text>
</comment>
<evidence type="ECO:0000313" key="3">
    <source>
        <dbReference type="EMBL" id="KAJ2867675.1"/>
    </source>
</evidence>
<keyword evidence="3" id="KW-0418">Kinase</keyword>
<keyword evidence="3" id="KW-0808">Transferase</keyword>
<accession>A0A9W8IVP4</accession>
<dbReference type="PANTHER" id="PTHR43272:SF33">
    <property type="entry name" value="AMP-BINDING DOMAIN-CONTAINING PROTEIN-RELATED"/>
    <property type="match status" value="1"/>
</dbReference>
<dbReference type="GO" id="GO:0005524">
    <property type="term" value="F:ATP binding"/>
    <property type="evidence" value="ECO:0007669"/>
    <property type="project" value="UniProtKB-KW"/>
</dbReference>
<organism evidence="3 4">
    <name type="scientific">Coemansia aciculifera</name>
    <dbReference type="NCBI Taxonomy" id="417176"/>
    <lineage>
        <taxon>Eukaryota</taxon>
        <taxon>Fungi</taxon>
        <taxon>Fungi incertae sedis</taxon>
        <taxon>Zoopagomycota</taxon>
        <taxon>Kickxellomycotina</taxon>
        <taxon>Kickxellomycetes</taxon>
        <taxon>Kickxellales</taxon>
        <taxon>Kickxellaceae</taxon>
        <taxon>Coemansia</taxon>
    </lineage>
</organism>
<keyword evidence="2" id="KW-0067">ATP-binding</keyword>
<dbReference type="InterPro" id="IPR027417">
    <property type="entry name" value="P-loop_NTPase"/>
</dbReference>
<dbReference type="PRINTS" id="PR00988">
    <property type="entry name" value="URIDINKINASE"/>
</dbReference>
<keyword evidence="4" id="KW-1185">Reference proteome</keyword>
<evidence type="ECO:0000313" key="4">
    <source>
        <dbReference type="Proteomes" id="UP001140074"/>
    </source>
</evidence>
<sequence>MSKVIVVGISGPSCSGKTAIALNLLKVFPHTVIIHQDDFYKTDSQIPIHADIGVQDWDCPQAVDMPRLVREIRNVCQQLERPEAHNSDKLDDIRDHFASQWANPSKDVDQLVSAKALASIKEQALHSLGVAGASQVPFSIILVEGILLFHDGDQSSEHHPGAVCDTGVFIYAQYDTLKTRRESRTAYATVEGVWTDPPGYFDALVWPNFLKYHAGFVAAHPELTTDKAVGEAGAISDPWAGKVVICSSDTAAEDTLRQCVKAILAEWHKRAEKSRERSPGLLDRKFNILRLSTGHIIEPERLEYVLCDCDLVPQVFIYGDREHASLVAIVVLDPEFLKDFLSKEKILKKGSEPPHHQMLCIDTVVRSAIMNELNSHGVERNLSYYELVSNVYLEPYEFDVYGLLTSTLKIKRYDAIRHYQVTINRLYEEIGSDGNQSQMANITNWKMSKSTAKKF</sequence>
<evidence type="ECO:0000256" key="2">
    <source>
        <dbReference type="ARBA" id="ARBA00022840"/>
    </source>
</evidence>
<dbReference type="Gene3D" id="3.40.50.300">
    <property type="entry name" value="P-loop containing nucleotide triphosphate hydrolases"/>
    <property type="match status" value="1"/>
</dbReference>
<dbReference type="AlphaFoldDB" id="A0A9W8IVP4"/>
<dbReference type="GO" id="GO:0016020">
    <property type="term" value="C:membrane"/>
    <property type="evidence" value="ECO:0007669"/>
    <property type="project" value="TreeGrafter"/>
</dbReference>
<dbReference type="CDD" id="cd02024">
    <property type="entry name" value="NRK1"/>
    <property type="match status" value="1"/>
</dbReference>
<dbReference type="EMBL" id="JANBUY010000013">
    <property type="protein sequence ID" value="KAJ2867675.1"/>
    <property type="molecule type" value="Genomic_DNA"/>
</dbReference>
<evidence type="ECO:0000256" key="1">
    <source>
        <dbReference type="ARBA" id="ARBA00022741"/>
    </source>
</evidence>
<proteinExistence type="predicted"/>
<gene>
    <name evidence="3" type="primary">NRK1</name>
    <name evidence="3" type="ORF">GGH94_000642</name>
</gene>
<dbReference type="GO" id="GO:0004467">
    <property type="term" value="F:long-chain fatty acid-CoA ligase activity"/>
    <property type="evidence" value="ECO:0007669"/>
    <property type="project" value="TreeGrafter"/>
</dbReference>
<keyword evidence="1" id="KW-0547">Nucleotide-binding</keyword>
<dbReference type="SUPFAM" id="SSF56801">
    <property type="entry name" value="Acetyl-CoA synthetase-like"/>
    <property type="match status" value="1"/>
</dbReference>
<protein>
    <submittedName>
        <fullName evidence="3">Ribosylnicotinamide kinase</fullName>
    </submittedName>
</protein>
<name>A0A9W8IVP4_9FUNG</name>
<dbReference type="PANTHER" id="PTHR43272">
    <property type="entry name" value="LONG-CHAIN-FATTY-ACID--COA LIGASE"/>
    <property type="match status" value="1"/>
</dbReference>